<dbReference type="Proteomes" id="UP001304895">
    <property type="component" value="Unassembled WGS sequence"/>
</dbReference>
<feature type="compositionally biased region" description="Basic residues" evidence="1">
    <location>
        <begin position="284"/>
        <end position="294"/>
    </location>
</feature>
<feature type="region of interest" description="Disordered" evidence="1">
    <location>
        <begin position="23"/>
        <end position="48"/>
    </location>
</feature>
<keyword evidence="3" id="KW-1185">Reference proteome</keyword>
<name>A0AAN6UNJ3_9PEZI</name>
<accession>A0AAN6UNJ3</accession>
<feature type="region of interest" description="Disordered" evidence="1">
    <location>
        <begin position="281"/>
        <end position="312"/>
    </location>
</feature>
<proteinExistence type="predicted"/>
<organism evidence="2 3">
    <name type="scientific">Trichocladium antarcticum</name>
    <dbReference type="NCBI Taxonomy" id="1450529"/>
    <lineage>
        <taxon>Eukaryota</taxon>
        <taxon>Fungi</taxon>
        <taxon>Dikarya</taxon>
        <taxon>Ascomycota</taxon>
        <taxon>Pezizomycotina</taxon>
        <taxon>Sordariomycetes</taxon>
        <taxon>Sordariomycetidae</taxon>
        <taxon>Sordariales</taxon>
        <taxon>Chaetomiaceae</taxon>
        <taxon>Trichocladium</taxon>
    </lineage>
</organism>
<dbReference type="AlphaFoldDB" id="A0AAN6UNJ3"/>
<evidence type="ECO:0000256" key="1">
    <source>
        <dbReference type="SAM" id="MobiDB-lite"/>
    </source>
</evidence>
<evidence type="ECO:0000313" key="3">
    <source>
        <dbReference type="Proteomes" id="UP001304895"/>
    </source>
</evidence>
<dbReference type="Pfam" id="PF01885">
    <property type="entry name" value="PTS_2-RNA"/>
    <property type="match status" value="1"/>
</dbReference>
<dbReference type="InterPro" id="IPR002745">
    <property type="entry name" value="Ptrans_KptA/Tpt1"/>
</dbReference>
<dbReference type="EMBL" id="MU853405">
    <property type="protein sequence ID" value="KAK4135971.1"/>
    <property type="molecule type" value="Genomic_DNA"/>
</dbReference>
<evidence type="ECO:0008006" key="4">
    <source>
        <dbReference type="Google" id="ProtNLM"/>
    </source>
</evidence>
<reference evidence="2" key="2">
    <citation type="submission" date="2023-05" db="EMBL/GenBank/DDBJ databases">
        <authorList>
            <consortium name="Lawrence Berkeley National Laboratory"/>
            <person name="Steindorff A."/>
            <person name="Hensen N."/>
            <person name="Bonometti L."/>
            <person name="Westerberg I."/>
            <person name="Brannstrom I.O."/>
            <person name="Guillou S."/>
            <person name="Cros-Aarteil S."/>
            <person name="Calhoun S."/>
            <person name="Haridas S."/>
            <person name="Kuo A."/>
            <person name="Mondo S."/>
            <person name="Pangilinan J."/>
            <person name="Riley R."/>
            <person name="Labutti K."/>
            <person name="Andreopoulos B."/>
            <person name="Lipzen A."/>
            <person name="Chen C."/>
            <person name="Yanf M."/>
            <person name="Daum C."/>
            <person name="Ng V."/>
            <person name="Clum A."/>
            <person name="Ohm R."/>
            <person name="Martin F."/>
            <person name="Silar P."/>
            <person name="Natvig D."/>
            <person name="Lalanne C."/>
            <person name="Gautier V."/>
            <person name="Ament-Velasquez S.L."/>
            <person name="Kruys A."/>
            <person name="Hutchinson M.I."/>
            <person name="Powell A.J."/>
            <person name="Barry K."/>
            <person name="Miller A.N."/>
            <person name="Grigoriev I.V."/>
            <person name="Debuchy R."/>
            <person name="Gladieux P."/>
            <person name="Thoren M.H."/>
            <person name="Johannesson H."/>
        </authorList>
    </citation>
    <scope>NUCLEOTIDE SEQUENCE</scope>
    <source>
        <strain evidence="2">CBS 123565</strain>
    </source>
</reference>
<gene>
    <name evidence="2" type="ORF">BT67DRAFT_376498</name>
</gene>
<comment type="caution">
    <text evidence="2">The sequence shown here is derived from an EMBL/GenBank/DDBJ whole genome shotgun (WGS) entry which is preliminary data.</text>
</comment>
<sequence>MAAAVAVPLSSINGEFGGVLPPSALAQHSPRHGRSRGMSVKGKGGRGRSYSVVEERDVTIGKALMFVIKRAIQDELEEGEEGEFLVADAEGWINVGDVLSHSRIAALGATLQDVERITANVTKARFDLRQTPGQPGLWQISRITTRDSATSPVPVGDKLSAETKDVPEFVIYETSYQRYPLLQTLGAITRAPGGSQYLSFAPVDEDSNESRQNPAEVSVWIHLPSALQAAPGITWQRSDSGTIITADEVPKSLWKKAVGRRPDIGILFEEGEVRKEVPANLRGKGAKGKTRKGKAVLAREGSGEDSGSATDE</sequence>
<dbReference type="SUPFAM" id="SSF56399">
    <property type="entry name" value="ADP-ribosylation"/>
    <property type="match status" value="1"/>
</dbReference>
<evidence type="ECO:0000313" key="2">
    <source>
        <dbReference type="EMBL" id="KAK4135971.1"/>
    </source>
</evidence>
<dbReference type="GO" id="GO:0016740">
    <property type="term" value="F:transferase activity"/>
    <property type="evidence" value="ECO:0007669"/>
    <property type="project" value="InterPro"/>
</dbReference>
<protein>
    <recommendedName>
        <fullName evidence="4">2'-phosphotransferase</fullName>
    </recommendedName>
</protein>
<reference evidence="2" key="1">
    <citation type="journal article" date="2023" name="Mol. Phylogenet. Evol.">
        <title>Genome-scale phylogeny and comparative genomics of the fungal order Sordariales.</title>
        <authorList>
            <person name="Hensen N."/>
            <person name="Bonometti L."/>
            <person name="Westerberg I."/>
            <person name="Brannstrom I.O."/>
            <person name="Guillou S."/>
            <person name="Cros-Aarteil S."/>
            <person name="Calhoun S."/>
            <person name="Haridas S."/>
            <person name="Kuo A."/>
            <person name="Mondo S."/>
            <person name="Pangilinan J."/>
            <person name="Riley R."/>
            <person name="LaButti K."/>
            <person name="Andreopoulos B."/>
            <person name="Lipzen A."/>
            <person name="Chen C."/>
            <person name="Yan M."/>
            <person name="Daum C."/>
            <person name="Ng V."/>
            <person name="Clum A."/>
            <person name="Steindorff A."/>
            <person name="Ohm R.A."/>
            <person name="Martin F."/>
            <person name="Silar P."/>
            <person name="Natvig D.O."/>
            <person name="Lalanne C."/>
            <person name="Gautier V."/>
            <person name="Ament-Velasquez S.L."/>
            <person name="Kruys A."/>
            <person name="Hutchinson M.I."/>
            <person name="Powell A.J."/>
            <person name="Barry K."/>
            <person name="Miller A.N."/>
            <person name="Grigoriev I.V."/>
            <person name="Debuchy R."/>
            <person name="Gladieux P."/>
            <person name="Hiltunen Thoren M."/>
            <person name="Johannesson H."/>
        </authorList>
    </citation>
    <scope>NUCLEOTIDE SEQUENCE</scope>
    <source>
        <strain evidence="2">CBS 123565</strain>
    </source>
</reference>